<evidence type="ECO:0000256" key="4">
    <source>
        <dbReference type="ARBA" id="ARBA00022989"/>
    </source>
</evidence>
<keyword evidence="5 7" id="KW-0472">Membrane</keyword>
<dbReference type="GO" id="GO:0005886">
    <property type="term" value="C:plasma membrane"/>
    <property type="evidence" value="ECO:0007669"/>
    <property type="project" value="UniProtKB-SubCell"/>
</dbReference>
<evidence type="ECO:0000256" key="6">
    <source>
        <dbReference type="SAM" id="Coils"/>
    </source>
</evidence>
<keyword evidence="4 7" id="KW-1133">Transmembrane helix</keyword>
<dbReference type="InterPro" id="IPR003856">
    <property type="entry name" value="LPS_length_determ_N"/>
</dbReference>
<dbReference type="PANTHER" id="PTHR32309:SF13">
    <property type="entry name" value="FERRIC ENTEROBACTIN TRANSPORT PROTEIN FEPE"/>
    <property type="match status" value="1"/>
</dbReference>
<keyword evidence="2" id="KW-1003">Cell membrane</keyword>
<keyword evidence="6" id="KW-0175">Coiled coil</keyword>
<dbReference type="SUPFAM" id="SSF52540">
    <property type="entry name" value="P-loop containing nucleoside triphosphate hydrolases"/>
    <property type="match status" value="1"/>
</dbReference>
<keyword evidence="3 7" id="KW-0812">Transmembrane</keyword>
<evidence type="ECO:0000256" key="5">
    <source>
        <dbReference type="ARBA" id="ARBA00023136"/>
    </source>
</evidence>
<sequence length="670" mass="71608">MGGQASDELNLRDLAGVLRARWRVVFLVFLICVIAAAAATALLPIRYFAAALVFVDVSRKDLLDPTYHTLNGNSESARVDSEVEILGSDGVLMQTIQSEVLVEDPEFNPPPGMWRRLREAAGEDVEPFSAETAAGLVLARFRDAISVHRRGQTHVISVGVRSRDAAKAARLATALARIYIANQLDTKIGNLRAARDIIAMQAEEARASLIRAETAFGRFVFDNLDEIVALSGRAELREKQQRIAALAAERLELANQLTALRERIGAQNRTVFAEAATFQPPKVTEPARFKLDEGDLTVALREQVSSMTAALDAAEISVATERQALASAVMTTTLPPHILAQLYGLQQAARNETANYQALLARSVDLETQASLQMADSRIVSAALTPANPSFPNVTLVLALSCVGGLGLGVISAFVLENMAGGFTSVEQMQSVLGQSLCVALPFEKRPLNGFSVAHAIDGSRSSAFVSAVQRLRTTVDVAQLKMAGAAQLQDATGRVTLVASSVAGEGRSTIALALARTYALSGMQVLIIDGHRGPGGVQRLLGVETASQMEDMSFKRWPTVEDFRAFALKDPHSSAVLVSARTDVPRPTLDPLIAAARQLFDHIIIDGPPVDEIVEGVGLPARADTIVVVARAGRTAQAKVLASIHRLSAFMQSATDPVVVLSQTPKARG</sequence>
<accession>A0A1I3RNA0</accession>
<dbReference type="EMBL" id="FORF01000022">
    <property type="protein sequence ID" value="SFJ48044.1"/>
    <property type="molecule type" value="Genomic_DNA"/>
</dbReference>
<dbReference type="InterPro" id="IPR050445">
    <property type="entry name" value="Bact_polysacc_biosynth/exp"/>
</dbReference>
<evidence type="ECO:0000256" key="1">
    <source>
        <dbReference type="ARBA" id="ARBA00004651"/>
    </source>
</evidence>
<evidence type="ECO:0000259" key="9">
    <source>
        <dbReference type="Pfam" id="PF13807"/>
    </source>
</evidence>
<proteinExistence type="predicted"/>
<evidence type="ECO:0000256" key="2">
    <source>
        <dbReference type="ARBA" id="ARBA00022475"/>
    </source>
</evidence>
<comment type="subcellular location">
    <subcellularLocation>
        <location evidence="1">Cell membrane</location>
        <topology evidence="1">Multi-pass membrane protein</topology>
    </subcellularLocation>
</comment>
<evidence type="ECO:0000256" key="7">
    <source>
        <dbReference type="SAM" id="Phobius"/>
    </source>
</evidence>
<dbReference type="RefSeq" id="WP_091524176.1">
    <property type="nucleotide sequence ID" value="NZ_FORF01000022.1"/>
</dbReference>
<dbReference type="STRING" id="1121003.SAMN03080618_03097"/>
<dbReference type="PANTHER" id="PTHR32309">
    <property type="entry name" value="TYROSINE-PROTEIN KINASE"/>
    <property type="match status" value="1"/>
</dbReference>
<dbReference type="Pfam" id="PF02706">
    <property type="entry name" value="Wzz"/>
    <property type="match status" value="1"/>
</dbReference>
<dbReference type="Gene3D" id="3.40.50.300">
    <property type="entry name" value="P-loop containing nucleotide triphosphate hydrolases"/>
    <property type="match status" value="1"/>
</dbReference>
<dbReference type="InterPro" id="IPR032807">
    <property type="entry name" value="GNVR"/>
</dbReference>
<feature type="coiled-coil region" evidence="6">
    <location>
        <begin position="236"/>
        <end position="263"/>
    </location>
</feature>
<dbReference type="Proteomes" id="UP000242763">
    <property type="component" value="Unassembled WGS sequence"/>
</dbReference>
<name>A0A1I3RNA0_9HYPH</name>
<evidence type="ECO:0000313" key="10">
    <source>
        <dbReference type="EMBL" id="SFJ48044.1"/>
    </source>
</evidence>
<evidence type="ECO:0000256" key="3">
    <source>
        <dbReference type="ARBA" id="ARBA00022692"/>
    </source>
</evidence>
<organism evidence="10 11">
    <name type="scientific">Aquamicrobium aerolatum DSM 21857</name>
    <dbReference type="NCBI Taxonomy" id="1121003"/>
    <lineage>
        <taxon>Bacteria</taxon>
        <taxon>Pseudomonadati</taxon>
        <taxon>Pseudomonadota</taxon>
        <taxon>Alphaproteobacteria</taxon>
        <taxon>Hyphomicrobiales</taxon>
        <taxon>Phyllobacteriaceae</taxon>
        <taxon>Aerobium</taxon>
    </lineage>
</organism>
<dbReference type="InterPro" id="IPR027417">
    <property type="entry name" value="P-loop_NTPase"/>
</dbReference>
<feature type="domain" description="Polysaccharide chain length determinant N-terminal" evidence="8">
    <location>
        <begin position="7"/>
        <end position="98"/>
    </location>
</feature>
<evidence type="ECO:0000313" key="11">
    <source>
        <dbReference type="Proteomes" id="UP000242763"/>
    </source>
</evidence>
<gene>
    <name evidence="10" type="ORF">SAMN03080618_03097</name>
</gene>
<dbReference type="OrthoDB" id="230260at2"/>
<dbReference type="AlphaFoldDB" id="A0A1I3RNA0"/>
<feature type="transmembrane region" description="Helical" evidence="7">
    <location>
        <begin position="24"/>
        <end position="49"/>
    </location>
</feature>
<dbReference type="GO" id="GO:0004713">
    <property type="term" value="F:protein tyrosine kinase activity"/>
    <property type="evidence" value="ECO:0007669"/>
    <property type="project" value="TreeGrafter"/>
</dbReference>
<feature type="domain" description="Tyrosine-protein kinase G-rich" evidence="9">
    <location>
        <begin position="345"/>
        <end position="415"/>
    </location>
</feature>
<dbReference type="Pfam" id="PF13807">
    <property type="entry name" value="GNVR"/>
    <property type="match status" value="1"/>
</dbReference>
<reference evidence="11" key="1">
    <citation type="submission" date="2016-10" db="EMBL/GenBank/DDBJ databases">
        <authorList>
            <person name="Varghese N."/>
            <person name="Submissions S."/>
        </authorList>
    </citation>
    <scope>NUCLEOTIDE SEQUENCE [LARGE SCALE GENOMIC DNA]</scope>
    <source>
        <strain evidence="11">DSM 21857</strain>
    </source>
</reference>
<protein>
    <submittedName>
        <fullName evidence="10">Uncharacterized protein involved in exopolysaccharide biosynthesis</fullName>
    </submittedName>
</protein>
<keyword evidence="11" id="KW-1185">Reference proteome</keyword>
<evidence type="ECO:0000259" key="8">
    <source>
        <dbReference type="Pfam" id="PF02706"/>
    </source>
</evidence>